<dbReference type="SMART" id="SM01230">
    <property type="entry name" value="Gln-synt_C"/>
    <property type="match status" value="1"/>
</dbReference>
<dbReference type="PROSITE" id="PS51986">
    <property type="entry name" value="GS_BETA_GRASP"/>
    <property type="match status" value="1"/>
</dbReference>
<comment type="similarity">
    <text evidence="1 5 6">Belongs to the glutamine synthetase family.</text>
</comment>
<dbReference type="PANTHER" id="PTHR43785">
    <property type="entry name" value="GAMMA-GLUTAMYLPUTRESCINE SYNTHETASE"/>
    <property type="match status" value="1"/>
</dbReference>
<evidence type="ECO:0000259" key="9">
    <source>
        <dbReference type="PROSITE" id="PS51987"/>
    </source>
</evidence>
<dbReference type="Pfam" id="PF00120">
    <property type="entry name" value="Gln-synt_C"/>
    <property type="match status" value="1"/>
</dbReference>
<dbReference type="Gene3D" id="3.10.20.70">
    <property type="entry name" value="Glutamine synthetase, N-terminal domain"/>
    <property type="match status" value="1"/>
</dbReference>
<evidence type="ECO:0000259" key="8">
    <source>
        <dbReference type="PROSITE" id="PS51986"/>
    </source>
</evidence>
<keyword evidence="4" id="KW-0067">ATP-binding</keyword>
<dbReference type="SUPFAM" id="SSF55931">
    <property type="entry name" value="Glutamine synthetase/guanido kinase"/>
    <property type="match status" value="1"/>
</dbReference>
<dbReference type="Proteomes" id="UP000321514">
    <property type="component" value="Unassembled WGS sequence"/>
</dbReference>
<evidence type="ECO:0000313" key="10">
    <source>
        <dbReference type="EMBL" id="GEN06584.1"/>
    </source>
</evidence>
<evidence type="ECO:0000313" key="12">
    <source>
        <dbReference type="Proteomes" id="UP000183760"/>
    </source>
</evidence>
<dbReference type="PANTHER" id="PTHR43785:SF12">
    <property type="entry name" value="TYPE-1 GLUTAMINE SYNTHETASE 2"/>
    <property type="match status" value="1"/>
</dbReference>
<feature type="domain" description="GS beta-grasp" evidence="8">
    <location>
        <begin position="50"/>
        <end position="145"/>
    </location>
</feature>
<feature type="domain" description="GS catalytic" evidence="9">
    <location>
        <begin position="152"/>
        <end position="488"/>
    </location>
</feature>
<dbReference type="Gene3D" id="3.30.590.10">
    <property type="entry name" value="Glutamine synthetase/guanido kinase, catalytic domain"/>
    <property type="match status" value="1"/>
</dbReference>
<evidence type="ECO:0000256" key="7">
    <source>
        <dbReference type="SAM" id="MobiDB-lite"/>
    </source>
</evidence>
<evidence type="ECO:0000313" key="11">
    <source>
        <dbReference type="EMBL" id="SET44615.1"/>
    </source>
</evidence>
<dbReference type="PROSITE" id="PS51987">
    <property type="entry name" value="GS_CATALYTIC"/>
    <property type="match status" value="1"/>
</dbReference>
<dbReference type="GO" id="GO:0042402">
    <property type="term" value="P:biogenic amine catabolic process"/>
    <property type="evidence" value="ECO:0007669"/>
    <property type="project" value="UniProtKB-ARBA"/>
</dbReference>
<evidence type="ECO:0000256" key="6">
    <source>
        <dbReference type="RuleBase" id="RU000384"/>
    </source>
</evidence>
<proteinExistence type="inferred from homology"/>
<protein>
    <submittedName>
        <fullName evidence="10">Glutamine synthetase</fullName>
    </submittedName>
</protein>
<evidence type="ECO:0000256" key="5">
    <source>
        <dbReference type="PROSITE-ProRule" id="PRU01330"/>
    </source>
</evidence>
<dbReference type="SUPFAM" id="SSF54368">
    <property type="entry name" value="Glutamine synthetase, N-terminal domain"/>
    <property type="match status" value="1"/>
</dbReference>
<organism evidence="10 13">
    <name type="scientific">Myxococcus fulvus</name>
    <dbReference type="NCBI Taxonomy" id="33"/>
    <lineage>
        <taxon>Bacteria</taxon>
        <taxon>Pseudomonadati</taxon>
        <taxon>Myxococcota</taxon>
        <taxon>Myxococcia</taxon>
        <taxon>Myxococcales</taxon>
        <taxon>Cystobacterineae</taxon>
        <taxon>Myxococcaceae</taxon>
        <taxon>Myxococcus</taxon>
    </lineage>
</organism>
<dbReference type="OrthoDB" id="9807095at2"/>
<accession>A0A511SXE9</accession>
<dbReference type="InterPro" id="IPR008146">
    <property type="entry name" value="Gln_synth_cat_dom"/>
</dbReference>
<dbReference type="EMBL" id="FOIB01000002">
    <property type="protein sequence ID" value="SET44615.1"/>
    <property type="molecule type" value="Genomic_DNA"/>
</dbReference>
<evidence type="ECO:0000256" key="3">
    <source>
        <dbReference type="ARBA" id="ARBA00022741"/>
    </source>
</evidence>
<dbReference type="AlphaFoldDB" id="A0A511SXE9"/>
<dbReference type="STRING" id="1334629.MFUL124B02_32805"/>
<gene>
    <name evidence="10" type="ORF">MFU01_16210</name>
    <name evidence="11" type="ORF">SAMN05443572_102305</name>
</gene>
<dbReference type="EMBL" id="BJXR01000016">
    <property type="protein sequence ID" value="GEN06584.1"/>
    <property type="molecule type" value="Genomic_DNA"/>
</dbReference>
<dbReference type="InterPro" id="IPR014746">
    <property type="entry name" value="Gln_synth/guanido_kin_cat_dom"/>
</dbReference>
<keyword evidence="12" id="KW-1185">Reference proteome</keyword>
<reference evidence="10 13" key="2">
    <citation type="submission" date="2019-07" db="EMBL/GenBank/DDBJ databases">
        <title>Whole genome shotgun sequence of Myxococcus fulvus NBRC 100333.</title>
        <authorList>
            <person name="Hosoyama A."/>
            <person name="Uohara A."/>
            <person name="Ohji S."/>
            <person name="Ichikawa N."/>
        </authorList>
    </citation>
    <scope>NUCLEOTIDE SEQUENCE [LARGE SCALE GENOMIC DNA]</scope>
    <source>
        <strain evidence="10 13">NBRC 100333</strain>
    </source>
</reference>
<dbReference type="GO" id="GO:0006576">
    <property type="term" value="P:biogenic amine metabolic process"/>
    <property type="evidence" value="ECO:0007669"/>
    <property type="project" value="UniProtKB-ARBA"/>
</dbReference>
<dbReference type="Proteomes" id="UP000183760">
    <property type="component" value="Unassembled WGS sequence"/>
</dbReference>
<dbReference type="GO" id="GO:0006542">
    <property type="term" value="P:glutamine biosynthetic process"/>
    <property type="evidence" value="ECO:0007669"/>
    <property type="project" value="InterPro"/>
</dbReference>
<evidence type="ECO:0000256" key="1">
    <source>
        <dbReference type="ARBA" id="ARBA00009897"/>
    </source>
</evidence>
<dbReference type="InterPro" id="IPR036651">
    <property type="entry name" value="Gln_synt_N_sf"/>
</dbReference>
<dbReference type="RefSeq" id="WP_083559711.1">
    <property type="nucleotide sequence ID" value="NZ_BJXR01000016.1"/>
</dbReference>
<evidence type="ECO:0000256" key="4">
    <source>
        <dbReference type="ARBA" id="ARBA00022840"/>
    </source>
</evidence>
<dbReference type="InterPro" id="IPR008147">
    <property type="entry name" value="Gln_synt_N"/>
</dbReference>
<comment type="caution">
    <text evidence="10">The sequence shown here is derived from an EMBL/GenBank/DDBJ whole genome shotgun (WGS) entry which is preliminary data.</text>
</comment>
<evidence type="ECO:0000313" key="13">
    <source>
        <dbReference type="Proteomes" id="UP000321514"/>
    </source>
</evidence>
<dbReference type="GO" id="GO:0005524">
    <property type="term" value="F:ATP binding"/>
    <property type="evidence" value="ECO:0007669"/>
    <property type="project" value="UniProtKB-KW"/>
</dbReference>
<dbReference type="GO" id="GO:0004356">
    <property type="term" value="F:glutamine synthetase activity"/>
    <property type="evidence" value="ECO:0007669"/>
    <property type="project" value="InterPro"/>
</dbReference>
<feature type="region of interest" description="Disordered" evidence="7">
    <location>
        <begin position="23"/>
        <end position="42"/>
    </location>
</feature>
<name>A0A511SXE9_MYXFU</name>
<keyword evidence="2" id="KW-0436">Ligase</keyword>
<dbReference type="FunFam" id="3.30.590.10:FF:000005">
    <property type="entry name" value="Probable glutamine synthetase"/>
    <property type="match status" value="1"/>
</dbReference>
<evidence type="ECO:0000256" key="2">
    <source>
        <dbReference type="ARBA" id="ARBA00022598"/>
    </source>
</evidence>
<keyword evidence="3" id="KW-0547">Nucleotide-binding</keyword>
<reference evidence="11 12" key="1">
    <citation type="submission" date="2016-10" db="EMBL/GenBank/DDBJ databases">
        <authorList>
            <person name="Varghese N."/>
            <person name="Submissions S."/>
        </authorList>
    </citation>
    <scope>NUCLEOTIDE SEQUENCE [LARGE SCALE GENOMIC DNA]</scope>
    <source>
        <strain evidence="11 12">DSM 16525</strain>
    </source>
</reference>
<sequence>MPTRSKAKVLTHPVVARRARAKERGGAVRGAAVPRDSGGADSMRRWLDERGAKKVKVGAVDIDGVWRGKYISVDKFLSAAKSGLGFCDVVFGWDLGDELLDNTQVTGWHTGYPDAHATVDLSTGRMIPWEPDTAAFLLDFVNADGTPFEASPRQLLQKVAARAREQGYLPRFGAEYEFFIFKEQPHTLREKGFQELTPLTPGMFGYSWLRTSLNAPLVHSLIDGCNGFGLDIEGFHTETGPGVFEAAIRYDDVERSADKAALFKTVVKELCARQGLSACFMAKVNAKLPGCSGHVHQSLWDPKGERNLFHEEGAPHGMSRLMRHYIGGQIALMPELTALYWPTINSYKRSVENTWAPTTAAWGLENRTCAVRVIGESAKAMRIEYRQLGADMNAYIGMAVSLAAGLWGIENEIEPPPACNANAYASHEAAPLPRNLKDAVTLLKESERAREILGEGFVDHFVRTREWEVRQYERAVTNWELERYLELI</sequence>